<protein>
    <recommendedName>
        <fullName evidence="3">Exo-alpha-sialidase</fullName>
    </recommendedName>
</protein>
<dbReference type="EMBL" id="SRSO01000012">
    <property type="protein sequence ID" value="TGV02547.1"/>
    <property type="molecule type" value="Genomic_DNA"/>
</dbReference>
<dbReference type="OrthoDB" id="9809364at2"/>
<evidence type="ECO:0000313" key="2">
    <source>
        <dbReference type="Proteomes" id="UP000307602"/>
    </source>
</evidence>
<accession>A0A4S1DWQ2</accession>
<organism evidence="1 2">
    <name type="scientific">Flavivirga rizhaonensis</name>
    <dbReference type="NCBI Taxonomy" id="2559571"/>
    <lineage>
        <taxon>Bacteria</taxon>
        <taxon>Pseudomonadati</taxon>
        <taxon>Bacteroidota</taxon>
        <taxon>Flavobacteriia</taxon>
        <taxon>Flavobacteriales</taxon>
        <taxon>Flavobacteriaceae</taxon>
        <taxon>Flavivirga</taxon>
    </lineage>
</organism>
<dbReference type="RefSeq" id="WP_135877094.1">
    <property type="nucleotide sequence ID" value="NZ_SRSO01000012.1"/>
</dbReference>
<evidence type="ECO:0000313" key="1">
    <source>
        <dbReference type="EMBL" id="TGV02547.1"/>
    </source>
</evidence>
<keyword evidence="2" id="KW-1185">Reference proteome</keyword>
<dbReference type="Proteomes" id="UP000307602">
    <property type="component" value="Unassembled WGS sequence"/>
</dbReference>
<gene>
    <name evidence="1" type="ORF">EM932_10240</name>
</gene>
<name>A0A4S1DWQ2_9FLAO</name>
<proteinExistence type="predicted"/>
<dbReference type="AlphaFoldDB" id="A0A4S1DWQ2"/>
<evidence type="ECO:0008006" key="3">
    <source>
        <dbReference type="Google" id="ProtNLM"/>
    </source>
</evidence>
<sequence length="308" mass="35237">MKHIKNSILILTLILGVQNVLAQDSKYLHLLVDSIPNGKPVLVNFDVEKGYMATERIAISKNGKSIYYGVRNGYATLSKPDALAHIMKIEFNKGKWSKPQTIFADSSGAPALSRNEKILYFQYEDTIAPQGLYSKKTRTGWAIPKVFKKTIEKSHYWQSPKEDSHYYSAGIKENKKIQDVFHVVTTKSDTLIKRLGFNVKGDWSDFYVSPDESFLILLFGELNKGGAYTFHGNSNLFISFKRNNNTWTTPVNLGKEVHSISKWNWGPYVTKDKKYLFFSSWGETVGTYMIDFKPIYNRLKLASENKQD</sequence>
<comment type="caution">
    <text evidence="1">The sequence shown here is derived from an EMBL/GenBank/DDBJ whole genome shotgun (WGS) entry which is preliminary data.</text>
</comment>
<reference evidence="1 2" key="1">
    <citation type="submission" date="2019-04" db="EMBL/GenBank/DDBJ databases">
        <authorList>
            <person name="Liu A."/>
        </authorList>
    </citation>
    <scope>NUCLEOTIDE SEQUENCE [LARGE SCALE GENOMIC DNA]</scope>
    <source>
        <strain evidence="1 2">RZ03</strain>
    </source>
</reference>
<dbReference type="SUPFAM" id="SSF82171">
    <property type="entry name" value="DPP6 N-terminal domain-like"/>
    <property type="match status" value="1"/>
</dbReference>